<dbReference type="Gene3D" id="6.10.280.100">
    <property type="match status" value="1"/>
</dbReference>
<dbReference type="OrthoDB" id="2348401at2759"/>
<feature type="compositionally biased region" description="Polar residues" evidence="1">
    <location>
        <begin position="89"/>
        <end position="101"/>
    </location>
</feature>
<dbReference type="Pfam" id="PF04119">
    <property type="entry name" value="HSP9_HSP12"/>
    <property type="match status" value="1"/>
</dbReference>
<evidence type="ECO:0000313" key="3">
    <source>
        <dbReference type="Proteomes" id="UP000799424"/>
    </source>
</evidence>
<feature type="compositionally biased region" description="Polar residues" evidence="1">
    <location>
        <begin position="19"/>
        <end position="29"/>
    </location>
</feature>
<feature type="region of interest" description="Disordered" evidence="1">
    <location>
        <begin position="1"/>
        <end position="101"/>
    </location>
</feature>
<dbReference type="EMBL" id="MU006220">
    <property type="protein sequence ID" value="KAF2829718.1"/>
    <property type="molecule type" value="Genomic_DNA"/>
</dbReference>
<name>A0A6A7AAE6_9PLEO</name>
<keyword evidence="3" id="KW-1185">Reference proteome</keyword>
<sequence>MSDLGRKGLGEQAQEKITPDSQKSTTQKAGENASGLGDKISSAVQPEGNKSATQKLGDSTRSGGDSAQKEGGGILDSAQKGLSDAGQAVSDTFNSATGQKK</sequence>
<proteinExistence type="predicted"/>
<dbReference type="InterPro" id="IPR007250">
    <property type="entry name" value="HSP9_HSP12"/>
</dbReference>
<evidence type="ECO:0000256" key="1">
    <source>
        <dbReference type="SAM" id="MobiDB-lite"/>
    </source>
</evidence>
<gene>
    <name evidence="2" type="ORF">CC86DRAFT_367660</name>
</gene>
<protein>
    <recommendedName>
        <fullName evidence="4">Chaperone/heat shock protein-like protein Hsp12</fullName>
    </recommendedName>
</protein>
<organism evidence="2 3">
    <name type="scientific">Ophiobolus disseminans</name>
    <dbReference type="NCBI Taxonomy" id="1469910"/>
    <lineage>
        <taxon>Eukaryota</taxon>
        <taxon>Fungi</taxon>
        <taxon>Dikarya</taxon>
        <taxon>Ascomycota</taxon>
        <taxon>Pezizomycotina</taxon>
        <taxon>Dothideomycetes</taxon>
        <taxon>Pleosporomycetidae</taxon>
        <taxon>Pleosporales</taxon>
        <taxon>Pleosporineae</taxon>
        <taxon>Phaeosphaeriaceae</taxon>
        <taxon>Ophiobolus</taxon>
    </lineage>
</organism>
<dbReference type="Proteomes" id="UP000799424">
    <property type="component" value="Unassembled WGS sequence"/>
</dbReference>
<reference evidence="2" key="1">
    <citation type="journal article" date="2020" name="Stud. Mycol.">
        <title>101 Dothideomycetes genomes: a test case for predicting lifestyles and emergence of pathogens.</title>
        <authorList>
            <person name="Haridas S."/>
            <person name="Albert R."/>
            <person name="Binder M."/>
            <person name="Bloem J."/>
            <person name="Labutti K."/>
            <person name="Salamov A."/>
            <person name="Andreopoulos B."/>
            <person name="Baker S."/>
            <person name="Barry K."/>
            <person name="Bills G."/>
            <person name="Bluhm B."/>
            <person name="Cannon C."/>
            <person name="Castanera R."/>
            <person name="Culley D."/>
            <person name="Daum C."/>
            <person name="Ezra D."/>
            <person name="Gonzalez J."/>
            <person name="Henrissat B."/>
            <person name="Kuo A."/>
            <person name="Liang C."/>
            <person name="Lipzen A."/>
            <person name="Lutzoni F."/>
            <person name="Magnuson J."/>
            <person name="Mondo S."/>
            <person name="Nolan M."/>
            <person name="Ohm R."/>
            <person name="Pangilinan J."/>
            <person name="Park H.-J."/>
            <person name="Ramirez L."/>
            <person name="Alfaro M."/>
            <person name="Sun H."/>
            <person name="Tritt A."/>
            <person name="Yoshinaga Y."/>
            <person name="Zwiers L.-H."/>
            <person name="Turgeon B."/>
            <person name="Goodwin S."/>
            <person name="Spatafora J."/>
            <person name="Crous P."/>
            <person name="Grigoriev I."/>
        </authorList>
    </citation>
    <scope>NUCLEOTIDE SEQUENCE</scope>
    <source>
        <strain evidence="2">CBS 113818</strain>
    </source>
</reference>
<feature type="compositionally biased region" description="Basic and acidic residues" evidence="1">
    <location>
        <begin position="1"/>
        <end position="18"/>
    </location>
</feature>
<dbReference type="AlphaFoldDB" id="A0A6A7AAE6"/>
<evidence type="ECO:0000313" key="2">
    <source>
        <dbReference type="EMBL" id="KAF2829718.1"/>
    </source>
</evidence>
<dbReference type="PIRSF" id="PIRSF002590">
    <property type="entry name" value="HSP9/HSP12_fun"/>
    <property type="match status" value="1"/>
</dbReference>
<feature type="compositionally biased region" description="Polar residues" evidence="1">
    <location>
        <begin position="42"/>
        <end position="65"/>
    </location>
</feature>
<accession>A0A6A7AAE6</accession>
<evidence type="ECO:0008006" key="4">
    <source>
        <dbReference type="Google" id="ProtNLM"/>
    </source>
</evidence>